<reference evidence="2" key="1">
    <citation type="journal article" date="2019" name="Int. J. Syst. Evol. Microbiol.">
        <title>The Global Catalogue of Microorganisms (GCM) 10K type strain sequencing project: providing services to taxonomists for standard genome sequencing and annotation.</title>
        <authorList>
            <consortium name="The Broad Institute Genomics Platform"/>
            <consortium name="The Broad Institute Genome Sequencing Center for Infectious Disease"/>
            <person name="Wu L."/>
            <person name="Ma J."/>
        </authorList>
    </citation>
    <scope>NUCLEOTIDE SEQUENCE [LARGE SCALE GENOMIC DNA]</scope>
    <source>
        <strain evidence="2">NBRC 108755</strain>
    </source>
</reference>
<gene>
    <name evidence="1" type="ORF">GCM10025869_26230</name>
</gene>
<name>A0ABQ6JXX6_9MICO</name>
<accession>A0ABQ6JXX6</accession>
<organism evidence="1 2">
    <name type="scientific">Homoserinibacter gongjuensis</name>
    <dbReference type="NCBI Taxonomy" id="1162968"/>
    <lineage>
        <taxon>Bacteria</taxon>
        <taxon>Bacillati</taxon>
        <taxon>Actinomycetota</taxon>
        <taxon>Actinomycetes</taxon>
        <taxon>Micrococcales</taxon>
        <taxon>Microbacteriaceae</taxon>
        <taxon>Homoserinibacter</taxon>
    </lineage>
</organism>
<evidence type="ECO:0000313" key="1">
    <source>
        <dbReference type="EMBL" id="GMA92094.1"/>
    </source>
</evidence>
<comment type="caution">
    <text evidence="1">The sequence shown here is derived from an EMBL/GenBank/DDBJ whole genome shotgun (WGS) entry which is preliminary data.</text>
</comment>
<evidence type="ECO:0000313" key="2">
    <source>
        <dbReference type="Proteomes" id="UP001157069"/>
    </source>
</evidence>
<protein>
    <submittedName>
        <fullName evidence="1">Uncharacterized protein</fullName>
    </submittedName>
</protein>
<proteinExistence type="predicted"/>
<dbReference type="EMBL" id="BSVA01000001">
    <property type="protein sequence ID" value="GMA92094.1"/>
    <property type="molecule type" value="Genomic_DNA"/>
</dbReference>
<sequence>MDLWWAELGHAGECDGRAKYRDPNYLKGRDPVDVFRREKERDRALLALPDVRGITHWDPADLHPLGRFYDILRGAGLPTNMPRPTAATLDHTQSLLFRTAAARLAR</sequence>
<dbReference type="Proteomes" id="UP001157069">
    <property type="component" value="Unassembled WGS sequence"/>
</dbReference>
<keyword evidence="2" id="KW-1185">Reference proteome</keyword>